<accession>A0A0A9GDK9</accession>
<dbReference type="AlphaFoldDB" id="A0A0A9GDK9"/>
<sequence length="27" mass="3338">MVSRPNPKFPDVSLFTAFSRDRWYMCW</sequence>
<proteinExistence type="predicted"/>
<name>A0A0A9GDK9_ARUDO</name>
<organism evidence="1">
    <name type="scientific">Arundo donax</name>
    <name type="common">Giant reed</name>
    <name type="synonym">Donax arundinaceus</name>
    <dbReference type="NCBI Taxonomy" id="35708"/>
    <lineage>
        <taxon>Eukaryota</taxon>
        <taxon>Viridiplantae</taxon>
        <taxon>Streptophyta</taxon>
        <taxon>Embryophyta</taxon>
        <taxon>Tracheophyta</taxon>
        <taxon>Spermatophyta</taxon>
        <taxon>Magnoliopsida</taxon>
        <taxon>Liliopsida</taxon>
        <taxon>Poales</taxon>
        <taxon>Poaceae</taxon>
        <taxon>PACMAD clade</taxon>
        <taxon>Arundinoideae</taxon>
        <taxon>Arundineae</taxon>
        <taxon>Arundo</taxon>
    </lineage>
</organism>
<dbReference type="EMBL" id="GBRH01175314">
    <property type="protein sequence ID" value="JAE22582.1"/>
    <property type="molecule type" value="Transcribed_RNA"/>
</dbReference>
<reference evidence="1" key="2">
    <citation type="journal article" date="2015" name="Data Brief">
        <title>Shoot transcriptome of the giant reed, Arundo donax.</title>
        <authorList>
            <person name="Barrero R.A."/>
            <person name="Guerrero F.D."/>
            <person name="Moolhuijzen P."/>
            <person name="Goolsby J.A."/>
            <person name="Tidwell J."/>
            <person name="Bellgard S.E."/>
            <person name="Bellgard M.I."/>
        </authorList>
    </citation>
    <scope>NUCLEOTIDE SEQUENCE</scope>
    <source>
        <tissue evidence="1">Shoot tissue taken approximately 20 cm above the soil surface</tissue>
    </source>
</reference>
<protein>
    <submittedName>
        <fullName evidence="1">Uncharacterized protein</fullName>
    </submittedName>
</protein>
<evidence type="ECO:0000313" key="1">
    <source>
        <dbReference type="EMBL" id="JAE22582.1"/>
    </source>
</evidence>
<reference evidence="1" key="1">
    <citation type="submission" date="2014-09" db="EMBL/GenBank/DDBJ databases">
        <authorList>
            <person name="Magalhaes I.L.F."/>
            <person name="Oliveira U."/>
            <person name="Santos F.R."/>
            <person name="Vidigal T.H.D.A."/>
            <person name="Brescovit A.D."/>
            <person name="Santos A.J."/>
        </authorList>
    </citation>
    <scope>NUCLEOTIDE SEQUENCE</scope>
    <source>
        <tissue evidence="1">Shoot tissue taken approximately 20 cm above the soil surface</tissue>
    </source>
</reference>